<gene>
    <name evidence="1" type="ORF">SAMN05216410_1471</name>
</gene>
<accession>A0A1G6K1F3</accession>
<proteinExistence type="predicted"/>
<sequence>MGDALTKSWHRRYDGDVAIEENLLPPSMGMDGVDEVTVLPRHSGATGGRFLVIVGAFDLLIETRSVQFIRD</sequence>
<dbReference type="Proteomes" id="UP000199039">
    <property type="component" value="Unassembled WGS sequence"/>
</dbReference>
<reference evidence="1 2" key="1">
    <citation type="submission" date="2016-09" db="EMBL/GenBank/DDBJ databases">
        <authorList>
            <person name="Capua I."/>
            <person name="De Benedictis P."/>
            <person name="Joannis T."/>
            <person name="Lombin L.H."/>
            <person name="Cattoli G."/>
        </authorList>
    </citation>
    <scope>NUCLEOTIDE SEQUENCE [LARGE SCALE GENOMIC DNA]</scope>
    <source>
        <strain evidence="1 2">ISLP-3</strain>
    </source>
</reference>
<name>A0A1G6K1F3_9MICO</name>
<organism evidence="1 2">
    <name type="scientific">Sanguibacter gelidistatuariae</name>
    <dbReference type="NCBI Taxonomy" id="1814289"/>
    <lineage>
        <taxon>Bacteria</taxon>
        <taxon>Bacillati</taxon>
        <taxon>Actinomycetota</taxon>
        <taxon>Actinomycetes</taxon>
        <taxon>Micrococcales</taxon>
        <taxon>Sanguibacteraceae</taxon>
        <taxon>Sanguibacter</taxon>
    </lineage>
</organism>
<dbReference type="EMBL" id="FMYH01000002">
    <property type="protein sequence ID" value="SDC24701.1"/>
    <property type="molecule type" value="Genomic_DNA"/>
</dbReference>
<evidence type="ECO:0000313" key="2">
    <source>
        <dbReference type="Proteomes" id="UP000199039"/>
    </source>
</evidence>
<dbReference type="AlphaFoldDB" id="A0A1G6K1F3"/>
<evidence type="ECO:0000313" key="1">
    <source>
        <dbReference type="EMBL" id="SDC24701.1"/>
    </source>
</evidence>
<protein>
    <submittedName>
        <fullName evidence="1">Uncharacterized protein</fullName>
    </submittedName>
</protein>
<keyword evidence="2" id="KW-1185">Reference proteome</keyword>